<dbReference type="SUPFAM" id="SSF52540">
    <property type="entry name" value="P-loop containing nucleoside triphosphate hydrolases"/>
    <property type="match status" value="1"/>
</dbReference>
<keyword evidence="2" id="KW-0547">Nucleotide-binding</keyword>
<dbReference type="Pfam" id="PF13671">
    <property type="entry name" value="AAA_33"/>
    <property type="match status" value="1"/>
</dbReference>
<dbReference type="EMBL" id="VIFX01000015">
    <property type="protein sequence ID" value="TQR86129.1"/>
    <property type="molecule type" value="Genomic_DNA"/>
</dbReference>
<dbReference type="Gene3D" id="3.40.50.300">
    <property type="entry name" value="P-loop containing nucleotide triphosphate hydrolases"/>
    <property type="match status" value="1"/>
</dbReference>
<protein>
    <submittedName>
        <fullName evidence="2">ATP-binding protein</fullName>
    </submittedName>
</protein>
<feature type="compositionally biased region" description="Basic residues" evidence="1">
    <location>
        <begin position="24"/>
        <end position="34"/>
    </location>
</feature>
<keyword evidence="3" id="KW-1185">Reference proteome</keyword>
<evidence type="ECO:0000313" key="3">
    <source>
        <dbReference type="Proteomes" id="UP000315759"/>
    </source>
</evidence>
<dbReference type="Proteomes" id="UP000315759">
    <property type="component" value="Unassembled WGS sequence"/>
</dbReference>
<dbReference type="PANTHER" id="PTHR37807:SF3">
    <property type="entry name" value="OS07G0160300 PROTEIN"/>
    <property type="match status" value="1"/>
</dbReference>
<proteinExistence type="predicted"/>
<evidence type="ECO:0000256" key="1">
    <source>
        <dbReference type="SAM" id="MobiDB-lite"/>
    </source>
</evidence>
<organism evidence="2 3">
    <name type="scientific">Mycolicibacterium hodleri</name>
    <dbReference type="NCBI Taxonomy" id="49897"/>
    <lineage>
        <taxon>Bacteria</taxon>
        <taxon>Bacillati</taxon>
        <taxon>Actinomycetota</taxon>
        <taxon>Actinomycetes</taxon>
        <taxon>Mycobacteriales</taxon>
        <taxon>Mycobacteriaceae</taxon>
        <taxon>Mycolicibacterium</taxon>
    </lineage>
</organism>
<dbReference type="PANTHER" id="PTHR37807">
    <property type="entry name" value="OS07G0160300 PROTEIN"/>
    <property type="match status" value="1"/>
</dbReference>
<dbReference type="AlphaFoldDB" id="A0A544W1K2"/>
<feature type="region of interest" description="Disordered" evidence="1">
    <location>
        <begin position="1"/>
        <end position="60"/>
    </location>
</feature>
<keyword evidence="2" id="KW-0067">ATP-binding</keyword>
<gene>
    <name evidence="2" type="ORF">D8S82_13870</name>
</gene>
<accession>A0A544W1K2</accession>
<comment type="caution">
    <text evidence="2">The sequence shown here is derived from an EMBL/GenBank/DDBJ whole genome shotgun (WGS) entry which is preliminary data.</text>
</comment>
<dbReference type="InterPro" id="IPR027417">
    <property type="entry name" value="P-loop_NTPase"/>
</dbReference>
<sequence>MAGAYAARRRRTRRGSDHRAVRCPSHRPRRRTRTHACGSAPDIRARPRLPRRRQEQVTSTVDRPAVGELIVVSGLPGVGKTAVATEIARRICGVHLSVDPVEDALLSCGLEPGWNLGVGAYEAVASMAAANVALGNTVVVDAVNDSDAARDTWRRVTGSVTFVVLVVSDPDEHRRRLEGRHRGFTRVPEPSWSKVCGRATNYAPWSGEYVEVDTCGLTVADVCDRLEMKAPAAQRT</sequence>
<dbReference type="GO" id="GO:0005524">
    <property type="term" value="F:ATP binding"/>
    <property type="evidence" value="ECO:0007669"/>
    <property type="project" value="UniProtKB-KW"/>
</dbReference>
<reference evidence="2 3" key="1">
    <citation type="submission" date="2018-10" db="EMBL/GenBank/DDBJ databases">
        <title>Draft genome of Mycobacterium hodleri strain B.</title>
        <authorList>
            <person name="Amande T.J."/>
            <person name="Mcgenity T.J."/>
        </authorList>
    </citation>
    <scope>NUCLEOTIDE SEQUENCE [LARGE SCALE GENOMIC DNA]</scope>
    <source>
        <strain evidence="2 3">B</strain>
    </source>
</reference>
<evidence type="ECO:0000313" key="2">
    <source>
        <dbReference type="EMBL" id="TQR86129.1"/>
    </source>
</evidence>
<name>A0A544W1K2_9MYCO</name>